<comment type="caution">
    <text evidence="2">The sequence shown here is derived from an EMBL/GenBank/DDBJ whole genome shotgun (WGS) entry which is preliminary data.</text>
</comment>
<organism evidence="2 3">
    <name type="scientific">Immersiella caudata</name>
    <dbReference type="NCBI Taxonomy" id="314043"/>
    <lineage>
        <taxon>Eukaryota</taxon>
        <taxon>Fungi</taxon>
        <taxon>Dikarya</taxon>
        <taxon>Ascomycota</taxon>
        <taxon>Pezizomycotina</taxon>
        <taxon>Sordariomycetes</taxon>
        <taxon>Sordariomycetidae</taxon>
        <taxon>Sordariales</taxon>
        <taxon>Lasiosphaeriaceae</taxon>
        <taxon>Immersiella</taxon>
    </lineage>
</organism>
<dbReference type="Gene3D" id="3.90.1200.10">
    <property type="match status" value="1"/>
</dbReference>
<dbReference type="EMBL" id="JAULSU010000001">
    <property type="protein sequence ID" value="KAK0631204.1"/>
    <property type="molecule type" value="Genomic_DNA"/>
</dbReference>
<protein>
    <recommendedName>
        <fullName evidence="1">Aminoglycoside phosphotransferase domain-containing protein</fullName>
    </recommendedName>
</protein>
<sequence length="257" mass="28563">MPSVRVADAFPSLVFEENKNSIHHIALVFKAIQSFQLPPSVKGFDGLNFDDNGDIITGPTPIHGGRPCDTVAGLYTEYFHTQISCADKCDIVKGWRATSLRDRLDKFGAEKLPQLLREVESQLTPRPTLVHADFDLHNLLFDPSTNQLTALLDFDFGHVASHADEYFYPFDSLMHIVVPPTVEEPDMVSLWHALLYGFPQELPVPKEGDKSVGWKLAAAVNKAFANAGVNQPSEIPGIDELSALYWCIQDVSPPLFF</sequence>
<name>A0AA40CB87_9PEZI</name>
<dbReference type="Proteomes" id="UP001175000">
    <property type="component" value="Unassembled WGS sequence"/>
</dbReference>
<evidence type="ECO:0000313" key="2">
    <source>
        <dbReference type="EMBL" id="KAK0631204.1"/>
    </source>
</evidence>
<dbReference type="SUPFAM" id="SSF56112">
    <property type="entry name" value="Protein kinase-like (PK-like)"/>
    <property type="match status" value="1"/>
</dbReference>
<proteinExistence type="predicted"/>
<dbReference type="AlphaFoldDB" id="A0AA40CB87"/>
<gene>
    <name evidence="2" type="ORF">B0T14DRAFT_35</name>
</gene>
<dbReference type="InterPro" id="IPR011009">
    <property type="entry name" value="Kinase-like_dom_sf"/>
</dbReference>
<evidence type="ECO:0000259" key="1">
    <source>
        <dbReference type="Pfam" id="PF01636"/>
    </source>
</evidence>
<dbReference type="InterPro" id="IPR002575">
    <property type="entry name" value="Aminoglycoside_PTrfase"/>
</dbReference>
<feature type="domain" description="Aminoglycoside phosphotransferase" evidence="1">
    <location>
        <begin position="95"/>
        <end position="158"/>
    </location>
</feature>
<accession>A0AA40CB87</accession>
<dbReference type="Pfam" id="PF01636">
    <property type="entry name" value="APH"/>
    <property type="match status" value="1"/>
</dbReference>
<reference evidence="2" key="1">
    <citation type="submission" date="2023-06" db="EMBL/GenBank/DDBJ databases">
        <title>Genome-scale phylogeny and comparative genomics of the fungal order Sordariales.</title>
        <authorList>
            <consortium name="Lawrence Berkeley National Laboratory"/>
            <person name="Hensen N."/>
            <person name="Bonometti L."/>
            <person name="Westerberg I."/>
            <person name="Brannstrom I.O."/>
            <person name="Guillou S."/>
            <person name="Cros-Aarteil S."/>
            <person name="Calhoun S."/>
            <person name="Haridas S."/>
            <person name="Kuo A."/>
            <person name="Mondo S."/>
            <person name="Pangilinan J."/>
            <person name="Riley R."/>
            <person name="Labutti K."/>
            <person name="Andreopoulos B."/>
            <person name="Lipzen A."/>
            <person name="Chen C."/>
            <person name="Yanf M."/>
            <person name="Daum C."/>
            <person name="Ng V."/>
            <person name="Clum A."/>
            <person name="Steindorff A."/>
            <person name="Ohm R."/>
            <person name="Martin F."/>
            <person name="Silar P."/>
            <person name="Natvig D."/>
            <person name="Lalanne C."/>
            <person name="Gautier V."/>
            <person name="Ament-Velasquez S.L."/>
            <person name="Kruys A."/>
            <person name="Hutchinson M.I."/>
            <person name="Powell A.J."/>
            <person name="Barry K."/>
            <person name="Miller A.N."/>
            <person name="Grigoriev I.V."/>
            <person name="Debuchy R."/>
            <person name="Gladieux P."/>
            <person name="Thoren M.H."/>
            <person name="Johannesson H."/>
        </authorList>
    </citation>
    <scope>NUCLEOTIDE SEQUENCE</scope>
    <source>
        <strain evidence="2">CBS 606.72</strain>
    </source>
</reference>
<keyword evidence="3" id="KW-1185">Reference proteome</keyword>
<evidence type="ECO:0000313" key="3">
    <source>
        <dbReference type="Proteomes" id="UP001175000"/>
    </source>
</evidence>